<proteinExistence type="predicted"/>
<organism evidence="2 3">
    <name type="scientific">Brevundimonas aurantiaca</name>
    <dbReference type="NCBI Taxonomy" id="74316"/>
    <lineage>
        <taxon>Bacteria</taxon>
        <taxon>Pseudomonadati</taxon>
        <taxon>Pseudomonadota</taxon>
        <taxon>Alphaproteobacteria</taxon>
        <taxon>Caulobacterales</taxon>
        <taxon>Caulobacteraceae</taxon>
        <taxon>Brevundimonas</taxon>
    </lineage>
</organism>
<feature type="transmembrane region" description="Helical" evidence="1">
    <location>
        <begin position="31"/>
        <end position="48"/>
    </location>
</feature>
<feature type="transmembrane region" description="Helical" evidence="1">
    <location>
        <begin position="83"/>
        <end position="104"/>
    </location>
</feature>
<feature type="transmembrane region" description="Helical" evidence="1">
    <location>
        <begin position="60"/>
        <end position="77"/>
    </location>
</feature>
<keyword evidence="1" id="KW-1133">Transmembrane helix</keyword>
<sequence length="148" mass="15803">MQSLHTPLQIGLTVAMAVCLLVALWKGDGSARLAALGMVAGSVLSALVQDRANPDAAQWLIMGVDAAYLGLLAGMAWRRPARWLVWAAAFQLAQAVTHLSFALNPEILGRAYISTSYVLFAGLLCALFAGLLRSEAAHEHDGRTDRCD</sequence>
<dbReference type="Proteomes" id="UP000527324">
    <property type="component" value="Unassembled WGS sequence"/>
</dbReference>
<accession>A0A7W9C614</accession>
<feature type="transmembrane region" description="Helical" evidence="1">
    <location>
        <begin position="111"/>
        <end position="132"/>
    </location>
</feature>
<evidence type="ECO:0000256" key="1">
    <source>
        <dbReference type="SAM" id="Phobius"/>
    </source>
</evidence>
<feature type="transmembrane region" description="Helical" evidence="1">
    <location>
        <begin position="7"/>
        <end position="25"/>
    </location>
</feature>
<dbReference type="EMBL" id="JACHOQ010000002">
    <property type="protein sequence ID" value="MBB5739551.1"/>
    <property type="molecule type" value="Genomic_DNA"/>
</dbReference>
<evidence type="ECO:0000313" key="2">
    <source>
        <dbReference type="EMBL" id="MBB5739551.1"/>
    </source>
</evidence>
<name>A0A7W9C614_9CAUL</name>
<comment type="caution">
    <text evidence="2">The sequence shown here is derived from an EMBL/GenBank/DDBJ whole genome shotgun (WGS) entry which is preliminary data.</text>
</comment>
<protein>
    <submittedName>
        <fullName evidence="2">Uncharacterized protein</fullName>
    </submittedName>
</protein>
<dbReference type="RefSeq" id="WP_183215812.1">
    <property type="nucleotide sequence ID" value="NZ_CAJFZW010000004.1"/>
</dbReference>
<dbReference type="AlphaFoldDB" id="A0A7W9C614"/>
<keyword evidence="3" id="KW-1185">Reference proteome</keyword>
<keyword evidence="1" id="KW-0812">Transmembrane</keyword>
<keyword evidence="1" id="KW-0472">Membrane</keyword>
<evidence type="ECO:0000313" key="3">
    <source>
        <dbReference type="Proteomes" id="UP000527324"/>
    </source>
</evidence>
<gene>
    <name evidence="2" type="ORF">GGQ93_001253</name>
</gene>
<reference evidence="2 3" key="1">
    <citation type="submission" date="2020-08" db="EMBL/GenBank/DDBJ databases">
        <title>Genomic Encyclopedia of Type Strains, Phase IV (KMG-IV): sequencing the most valuable type-strain genomes for metagenomic binning, comparative biology and taxonomic classification.</title>
        <authorList>
            <person name="Goeker M."/>
        </authorList>
    </citation>
    <scope>NUCLEOTIDE SEQUENCE [LARGE SCALE GENOMIC DNA]</scope>
    <source>
        <strain evidence="2 3">DSM 4731</strain>
    </source>
</reference>